<dbReference type="InterPro" id="IPR003960">
    <property type="entry name" value="ATPase_AAA_CS"/>
</dbReference>
<protein>
    <recommendedName>
        <fullName evidence="15">ATP-dependent zinc metalloprotease FtsH</fullName>
        <ecNumber evidence="15">3.4.24.-</ecNumber>
    </recommendedName>
</protein>
<comment type="subunit">
    <text evidence="15">Homohexamer.</text>
</comment>
<dbReference type="Gene3D" id="1.10.8.60">
    <property type="match status" value="1"/>
</dbReference>
<name>A0A9E2BG40_PSYF1</name>
<evidence type="ECO:0000256" key="13">
    <source>
        <dbReference type="ARBA" id="ARBA00023136"/>
    </source>
</evidence>
<organism evidence="18 19">
    <name type="scientific">Psychracetigena formicireducens</name>
    <dbReference type="NCBI Taxonomy" id="2986056"/>
    <lineage>
        <taxon>Bacteria</taxon>
        <taxon>Bacillati</taxon>
        <taxon>Candidatus Lithacetigenota</taxon>
        <taxon>Candidatus Psychracetigena</taxon>
    </lineage>
</organism>
<dbReference type="PANTHER" id="PTHR23076">
    <property type="entry name" value="METALLOPROTEASE M41 FTSH"/>
    <property type="match status" value="1"/>
</dbReference>
<dbReference type="InterPro" id="IPR003959">
    <property type="entry name" value="ATPase_AAA_core"/>
</dbReference>
<evidence type="ECO:0000256" key="8">
    <source>
        <dbReference type="ARBA" id="ARBA00022801"/>
    </source>
</evidence>
<dbReference type="GO" id="GO:0008270">
    <property type="term" value="F:zinc ion binding"/>
    <property type="evidence" value="ECO:0007669"/>
    <property type="project" value="UniProtKB-UniRule"/>
</dbReference>
<feature type="binding site" evidence="15">
    <location>
        <position position="411"/>
    </location>
    <ligand>
        <name>Zn(2+)</name>
        <dbReference type="ChEBI" id="CHEBI:29105"/>
        <note>catalytic</note>
    </ligand>
</feature>
<evidence type="ECO:0000256" key="1">
    <source>
        <dbReference type="ARBA" id="ARBA00004370"/>
    </source>
</evidence>
<evidence type="ECO:0000256" key="7">
    <source>
        <dbReference type="ARBA" id="ARBA00022741"/>
    </source>
</evidence>
<keyword evidence="4 15" id="KW-0645">Protease</keyword>
<comment type="similarity">
    <text evidence="2 15">In the C-terminal section; belongs to the peptidase M41 family.</text>
</comment>
<dbReference type="InterPro" id="IPR011546">
    <property type="entry name" value="Pept_M41_FtsH_extracell"/>
</dbReference>
<dbReference type="GO" id="GO:0004222">
    <property type="term" value="F:metalloendopeptidase activity"/>
    <property type="evidence" value="ECO:0007669"/>
    <property type="project" value="InterPro"/>
</dbReference>
<dbReference type="PROSITE" id="PS00674">
    <property type="entry name" value="AAA"/>
    <property type="match status" value="1"/>
</dbReference>
<evidence type="ECO:0000256" key="14">
    <source>
        <dbReference type="ARBA" id="ARBA00061570"/>
    </source>
</evidence>
<evidence type="ECO:0000313" key="19">
    <source>
        <dbReference type="Proteomes" id="UP000811545"/>
    </source>
</evidence>
<dbReference type="Gene3D" id="3.40.50.300">
    <property type="entry name" value="P-loop containing nucleotide triphosphate hydrolases"/>
    <property type="match status" value="1"/>
</dbReference>
<dbReference type="FunFam" id="1.10.8.60:FF:000001">
    <property type="entry name" value="ATP-dependent zinc metalloprotease FtsH"/>
    <property type="match status" value="1"/>
</dbReference>
<sequence length="595" mass="66037">MKSSRYILIALLAGLLIWNFYSILQQTRDTVISYSNFQELLKEEKVDSLTIDGTTLRVVLKDETTNLVHVPWLDASVVEEIRAFGVNITASPPRVNWLSIIFFNVLPVVAILVLVFIFLRQFQGANTQAFTFGRSKAKLFLDNRPRVTFNDAAGVDEVKVELQEVIEFLKDPRKFQALGAKIPKGVLLIGPPGCGKTLLARAIAGEANVAFFSVSGSEFVEMFVGVGASRVRDLFGQAKKYAPCIIFIDEIDAVGRQRGAGVGGGHDEREQTLNQLLVEMDGFDPYIGVIMVAATNRPDILDPALLRPGRFDRRVLVDLPDVKGRLEILKVHSKGKPLAEDVDLDMVAKRTPGFTGADLDSLLNEAALLAARRGKKTIFSSELEEAIERVIAGPQKNRVVSDREKVIISIHEVGHAMVLKYVPDSDQVHRVSVISRGRSLGYTLPMPQEDRYLMTKNQLISKICGLLGGRVAEEEVLGEITSGAENDLEQSTEIARRMVVEFGMSKKLGPINYAEKDGMVFLGRDLVKERALSQEVASIIDEEIRAIIDESYRSVQKIIGERKELIIEVARVLREKEVLSGEEFDELINSYKADA</sequence>
<dbReference type="InterPro" id="IPR027417">
    <property type="entry name" value="P-loop_NTPase"/>
</dbReference>
<keyword evidence="10 15" id="KW-0067">ATP-binding</keyword>
<dbReference type="Pfam" id="PF01434">
    <property type="entry name" value="Peptidase_M41"/>
    <property type="match status" value="1"/>
</dbReference>
<dbReference type="Gene3D" id="3.30.720.210">
    <property type="match status" value="1"/>
</dbReference>
<dbReference type="Pfam" id="PF00004">
    <property type="entry name" value="AAA"/>
    <property type="match status" value="1"/>
</dbReference>
<dbReference type="GO" id="GO:0006508">
    <property type="term" value="P:proteolysis"/>
    <property type="evidence" value="ECO:0007669"/>
    <property type="project" value="UniProtKB-KW"/>
</dbReference>
<feature type="transmembrane region" description="Helical" evidence="15">
    <location>
        <begin position="6"/>
        <end position="24"/>
    </location>
</feature>
<dbReference type="SUPFAM" id="SSF140990">
    <property type="entry name" value="FtsH protease domain-like"/>
    <property type="match status" value="1"/>
</dbReference>
<evidence type="ECO:0000256" key="4">
    <source>
        <dbReference type="ARBA" id="ARBA00022670"/>
    </source>
</evidence>
<dbReference type="GO" id="GO:0016887">
    <property type="term" value="F:ATP hydrolysis activity"/>
    <property type="evidence" value="ECO:0007669"/>
    <property type="project" value="UniProtKB-UniRule"/>
</dbReference>
<gene>
    <name evidence="15 18" type="primary">ftsH</name>
    <name evidence="18" type="ORF">DDT42_00824</name>
</gene>
<comment type="subcellular location">
    <subcellularLocation>
        <location evidence="15">Cell membrane</location>
        <topology evidence="15">Multi-pass membrane protein</topology>
        <orientation evidence="15">Cytoplasmic side</orientation>
    </subcellularLocation>
    <subcellularLocation>
        <location evidence="1">Membrane</location>
    </subcellularLocation>
</comment>
<dbReference type="InterPro" id="IPR000642">
    <property type="entry name" value="Peptidase_M41"/>
</dbReference>
<dbReference type="Pfam" id="PF17862">
    <property type="entry name" value="AAA_lid_3"/>
    <property type="match status" value="1"/>
</dbReference>
<keyword evidence="6 15" id="KW-0479">Metal-binding</keyword>
<dbReference type="Gene3D" id="1.20.58.760">
    <property type="entry name" value="Peptidase M41"/>
    <property type="match status" value="1"/>
</dbReference>
<feature type="binding site" evidence="15">
    <location>
        <position position="415"/>
    </location>
    <ligand>
        <name>Zn(2+)</name>
        <dbReference type="ChEBI" id="CHEBI:29105"/>
        <note>catalytic</note>
    </ligand>
</feature>
<proteinExistence type="inferred from homology"/>
<evidence type="ECO:0000256" key="16">
    <source>
        <dbReference type="RuleBase" id="RU003651"/>
    </source>
</evidence>
<dbReference type="NCBIfam" id="TIGR01241">
    <property type="entry name" value="FtsH_fam"/>
    <property type="match status" value="1"/>
</dbReference>
<dbReference type="InterPro" id="IPR037219">
    <property type="entry name" value="Peptidase_M41-like"/>
</dbReference>
<dbReference type="SMART" id="SM00382">
    <property type="entry name" value="AAA"/>
    <property type="match status" value="1"/>
</dbReference>
<comment type="similarity">
    <text evidence="14 15">In the central section; belongs to the AAA ATPase family.</text>
</comment>
<evidence type="ECO:0000256" key="9">
    <source>
        <dbReference type="ARBA" id="ARBA00022833"/>
    </source>
</evidence>
<evidence type="ECO:0000256" key="10">
    <source>
        <dbReference type="ARBA" id="ARBA00022840"/>
    </source>
</evidence>
<keyword evidence="7 15" id="KW-0547">Nucleotide-binding</keyword>
<comment type="caution">
    <text evidence="15">Lacks conserved residue(s) required for the propagation of feature annotation.</text>
</comment>
<evidence type="ECO:0000256" key="3">
    <source>
        <dbReference type="ARBA" id="ARBA00022475"/>
    </source>
</evidence>
<dbReference type="GO" id="GO:0005886">
    <property type="term" value="C:plasma membrane"/>
    <property type="evidence" value="ECO:0007669"/>
    <property type="project" value="UniProtKB-SubCell"/>
</dbReference>
<dbReference type="FunFam" id="1.20.58.760:FF:000001">
    <property type="entry name" value="ATP-dependent zinc metalloprotease FtsH"/>
    <property type="match status" value="1"/>
</dbReference>
<evidence type="ECO:0000256" key="12">
    <source>
        <dbReference type="ARBA" id="ARBA00023049"/>
    </source>
</evidence>
<keyword evidence="3 15" id="KW-1003">Cell membrane</keyword>
<evidence type="ECO:0000256" key="5">
    <source>
        <dbReference type="ARBA" id="ARBA00022692"/>
    </source>
</evidence>
<reference evidence="18 19" key="1">
    <citation type="journal article" date="2021" name="bioRxiv">
        <title>Unique metabolic strategies in Hadean analogues reveal hints for primordial physiology.</title>
        <authorList>
            <person name="Nobu M.K."/>
            <person name="Nakai R."/>
            <person name="Tamazawa S."/>
            <person name="Mori H."/>
            <person name="Toyoda A."/>
            <person name="Ijiri A."/>
            <person name="Suzuki S."/>
            <person name="Kurokawa K."/>
            <person name="Kamagata Y."/>
            <person name="Tamaki H."/>
        </authorList>
    </citation>
    <scope>NUCLEOTIDE SEQUENCE [LARGE SCALE GENOMIC DNA]</scope>
    <source>
        <strain evidence="18">BS525</strain>
    </source>
</reference>
<comment type="function">
    <text evidence="15">Acts as a processive, ATP-dependent zinc metallopeptidase for both cytoplasmic and membrane proteins. Plays a role in the quality control of integral membrane proteins.</text>
</comment>
<dbReference type="HAMAP" id="MF_01458">
    <property type="entry name" value="FtsH"/>
    <property type="match status" value="1"/>
</dbReference>
<dbReference type="InterPro" id="IPR005936">
    <property type="entry name" value="FtsH"/>
</dbReference>
<evidence type="ECO:0000313" key="18">
    <source>
        <dbReference type="EMBL" id="MBT9144965.1"/>
    </source>
</evidence>
<evidence type="ECO:0000256" key="11">
    <source>
        <dbReference type="ARBA" id="ARBA00022989"/>
    </source>
</evidence>
<feature type="active site" evidence="15">
    <location>
        <position position="412"/>
    </location>
</feature>
<dbReference type="InterPro" id="IPR041569">
    <property type="entry name" value="AAA_lid_3"/>
</dbReference>
<comment type="similarity">
    <text evidence="16">Belongs to the AAA ATPase family.</text>
</comment>
<keyword evidence="8 15" id="KW-0378">Hydrolase</keyword>
<evidence type="ECO:0000256" key="15">
    <source>
        <dbReference type="HAMAP-Rule" id="MF_01458"/>
    </source>
</evidence>
<dbReference type="AlphaFoldDB" id="A0A9E2BG40"/>
<keyword evidence="5 15" id="KW-0812">Transmembrane</keyword>
<feature type="domain" description="AAA+ ATPase" evidence="17">
    <location>
        <begin position="182"/>
        <end position="321"/>
    </location>
</feature>
<dbReference type="SUPFAM" id="SSF52540">
    <property type="entry name" value="P-loop containing nucleoside triphosphate hydrolases"/>
    <property type="match status" value="1"/>
</dbReference>
<dbReference type="GO" id="GO:0030163">
    <property type="term" value="P:protein catabolic process"/>
    <property type="evidence" value="ECO:0007669"/>
    <property type="project" value="UniProtKB-UniRule"/>
</dbReference>
<dbReference type="EC" id="3.4.24.-" evidence="15"/>
<dbReference type="EMBL" id="QLTW01000035">
    <property type="protein sequence ID" value="MBT9144965.1"/>
    <property type="molecule type" value="Genomic_DNA"/>
</dbReference>
<comment type="cofactor">
    <cofactor evidence="15">
        <name>Zn(2+)</name>
        <dbReference type="ChEBI" id="CHEBI:29105"/>
    </cofactor>
    <text evidence="15">Binds 1 zinc ion per subunit.</text>
</comment>
<dbReference type="PANTHER" id="PTHR23076:SF97">
    <property type="entry name" value="ATP-DEPENDENT ZINC METALLOPROTEASE YME1L1"/>
    <property type="match status" value="1"/>
</dbReference>
<keyword evidence="11 15" id="KW-1133">Transmembrane helix</keyword>
<evidence type="ECO:0000256" key="6">
    <source>
        <dbReference type="ARBA" id="ARBA00022723"/>
    </source>
</evidence>
<dbReference type="CDD" id="cd19501">
    <property type="entry name" value="RecA-like_FtsH"/>
    <property type="match status" value="1"/>
</dbReference>
<keyword evidence="9 15" id="KW-0862">Zinc</keyword>
<keyword evidence="13 15" id="KW-0472">Membrane</keyword>
<dbReference type="Proteomes" id="UP000811545">
    <property type="component" value="Unassembled WGS sequence"/>
</dbReference>
<dbReference type="InterPro" id="IPR003593">
    <property type="entry name" value="AAA+_ATPase"/>
</dbReference>
<accession>A0A9E2BG40</accession>
<evidence type="ECO:0000256" key="2">
    <source>
        <dbReference type="ARBA" id="ARBA00010044"/>
    </source>
</evidence>
<dbReference type="Pfam" id="PF06480">
    <property type="entry name" value="FtsH_ext"/>
    <property type="match status" value="1"/>
</dbReference>
<feature type="binding site" evidence="15">
    <location>
        <position position="487"/>
    </location>
    <ligand>
        <name>Zn(2+)</name>
        <dbReference type="ChEBI" id="CHEBI:29105"/>
        <note>catalytic</note>
    </ligand>
</feature>
<keyword evidence="12 15" id="KW-0482">Metalloprotease</keyword>
<evidence type="ECO:0000259" key="17">
    <source>
        <dbReference type="SMART" id="SM00382"/>
    </source>
</evidence>
<dbReference type="FunFam" id="3.40.50.300:FF:000001">
    <property type="entry name" value="ATP-dependent zinc metalloprotease FtsH"/>
    <property type="match status" value="1"/>
</dbReference>
<feature type="transmembrane region" description="Helical" evidence="15">
    <location>
        <begin position="97"/>
        <end position="119"/>
    </location>
</feature>
<dbReference type="GO" id="GO:0005524">
    <property type="term" value="F:ATP binding"/>
    <property type="evidence" value="ECO:0007669"/>
    <property type="project" value="UniProtKB-UniRule"/>
</dbReference>
<dbReference type="GO" id="GO:0004176">
    <property type="term" value="F:ATP-dependent peptidase activity"/>
    <property type="evidence" value="ECO:0007669"/>
    <property type="project" value="InterPro"/>
</dbReference>
<comment type="caution">
    <text evidence="18">The sequence shown here is derived from an EMBL/GenBank/DDBJ whole genome shotgun (WGS) entry which is preliminary data.</text>
</comment>